<evidence type="ECO:0000259" key="5">
    <source>
        <dbReference type="PROSITE" id="PS50931"/>
    </source>
</evidence>
<dbReference type="SUPFAM" id="SSF53850">
    <property type="entry name" value="Periplasmic binding protein-like II"/>
    <property type="match status" value="1"/>
</dbReference>
<dbReference type="GO" id="GO:0003677">
    <property type="term" value="F:DNA binding"/>
    <property type="evidence" value="ECO:0007669"/>
    <property type="project" value="UniProtKB-KW"/>
</dbReference>
<dbReference type="SUPFAM" id="SSF46785">
    <property type="entry name" value="Winged helix' DNA-binding domain"/>
    <property type="match status" value="1"/>
</dbReference>
<dbReference type="PANTHER" id="PTHR30419:SF8">
    <property type="entry name" value="NITROGEN ASSIMILATION TRANSCRIPTIONAL ACTIVATOR-RELATED"/>
    <property type="match status" value="1"/>
</dbReference>
<dbReference type="PANTHER" id="PTHR30419">
    <property type="entry name" value="HTH-TYPE TRANSCRIPTIONAL REGULATOR YBHD"/>
    <property type="match status" value="1"/>
</dbReference>
<evidence type="ECO:0000256" key="4">
    <source>
        <dbReference type="ARBA" id="ARBA00023163"/>
    </source>
</evidence>
<dbReference type="AlphaFoldDB" id="A1TRU8"/>
<keyword evidence="2" id="KW-0805">Transcription regulation</keyword>
<evidence type="ECO:0000256" key="3">
    <source>
        <dbReference type="ARBA" id="ARBA00023125"/>
    </source>
</evidence>
<dbReference type="FunFam" id="1.10.10.10:FF:000001">
    <property type="entry name" value="LysR family transcriptional regulator"/>
    <property type="match status" value="1"/>
</dbReference>
<name>A1TRU8_PARC0</name>
<dbReference type="GO" id="GO:0005829">
    <property type="term" value="C:cytosol"/>
    <property type="evidence" value="ECO:0007669"/>
    <property type="project" value="TreeGrafter"/>
</dbReference>
<dbReference type="EMBL" id="CP000512">
    <property type="protein sequence ID" value="ABM33686.1"/>
    <property type="molecule type" value="Genomic_DNA"/>
</dbReference>
<reference evidence="6" key="1">
    <citation type="submission" date="2006-12" db="EMBL/GenBank/DDBJ databases">
        <title>Complete sequence of Acidovorax avenae subsp. citrulli AAC00-1.</title>
        <authorList>
            <consortium name="US DOE Joint Genome Institute"/>
            <person name="Copeland A."/>
            <person name="Lucas S."/>
            <person name="Lapidus A."/>
            <person name="Barry K."/>
            <person name="Detter J.C."/>
            <person name="Glavina del Rio T."/>
            <person name="Dalin E."/>
            <person name="Tice H."/>
            <person name="Pitluck S."/>
            <person name="Kiss H."/>
            <person name="Brettin T."/>
            <person name="Bruce D."/>
            <person name="Han C."/>
            <person name="Tapia R."/>
            <person name="Gilna P."/>
            <person name="Schmutz J."/>
            <person name="Larimer F."/>
            <person name="Land M."/>
            <person name="Hauser L."/>
            <person name="Kyrpides N."/>
            <person name="Kim E."/>
            <person name="Stahl D."/>
            <person name="Richardson P."/>
        </authorList>
    </citation>
    <scope>NUCLEOTIDE SEQUENCE</scope>
    <source>
        <strain evidence="6">AAC00-1</strain>
    </source>
</reference>
<evidence type="ECO:0000313" key="7">
    <source>
        <dbReference type="Proteomes" id="UP000002596"/>
    </source>
</evidence>
<dbReference type="Proteomes" id="UP000002596">
    <property type="component" value="Chromosome"/>
</dbReference>
<dbReference type="GO" id="GO:0003700">
    <property type="term" value="F:DNA-binding transcription factor activity"/>
    <property type="evidence" value="ECO:0007669"/>
    <property type="project" value="InterPro"/>
</dbReference>
<proteinExistence type="inferred from homology"/>
<dbReference type="PROSITE" id="PS50931">
    <property type="entry name" value="HTH_LYSR"/>
    <property type="match status" value="1"/>
</dbReference>
<keyword evidence="3" id="KW-0238">DNA-binding</keyword>
<dbReference type="Gene3D" id="3.40.190.290">
    <property type="match status" value="1"/>
</dbReference>
<dbReference type="InterPro" id="IPR050950">
    <property type="entry name" value="HTH-type_LysR_regulators"/>
</dbReference>
<keyword evidence="4" id="KW-0804">Transcription</keyword>
<evidence type="ECO:0000256" key="2">
    <source>
        <dbReference type="ARBA" id="ARBA00023015"/>
    </source>
</evidence>
<dbReference type="InterPro" id="IPR036390">
    <property type="entry name" value="WH_DNA-bd_sf"/>
</dbReference>
<dbReference type="Pfam" id="PF00126">
    <property type="entry name" value="HTH_1"/>
    <property type="match status" value="1"/>
</dbReference>
<comment type="similarity">
    <text evidence="1">Belongs to the LysR transcriptional regulatory family.</text>
</comment>
<sequence>MAIQAEHGPMAAPSLHSTSIRYFLEVAGSGSVQLAASRLFVAPSAVSRQIAKLEDMLGASLFERQPRGMALTAAGQRLAAHLRHAVLDAEHVIDQVRQLGRETSARVRLCCTEGFAADFMPAFMQDYWHAQPGSRVELQVGDPGSVTQWLLRGEADIGLKYAVAPEPGLQVEHSSRAPVLAVMATGHPLASQDRVALAEVVKYPLLVGSAGVTARQLFDLACNAQGLRYHAEFVSNFSSVMLPLLRSPQILLSGPLSVAHRVRAGAVVARPFAGATVLHQRRLQVLSLEGRTLPTPLRACLDALRGAIENAGALP</sequence>
<accession>A1TRU8</accession>
<dbReference type="eggNOG" id="COG0583">
    <property type="taxonomic scope" value="Bacteria"/>
</dbReference>
<gene>
    <name evidence="6" type="ordered locus">Aave_3122</name>
</gene>
<feature type="domain" description="HTH lysR-type" evidence="5">
    <location>
        <begin position="15"/>
        <end position="72"/>
    </location>
</feature>
<dbReference type="InterPro" id="IPR000847">
    <property type="entry name" value="LysR_HTH_N"/>
</dbReference>
<evidence type="ECO:0000256" key="1">
    <source>
        <dbReference type="ARBA" id="ARBA00009437"/>
    </source>
</evidence>
<dbReference type="KEGG" id="aav:Aave_3122"/>
<protein>
    <submittedName>
        <fullName evidence="6">Transcriptional regulator, LysR family</fullName>
    </submittedName>
</protein>
<dbReference type="Pfam" id="PF03466">
    <property type="entry name" value="LysR_substrate"/>
    <property type="match status" value="1"/>
</dbReference>
<dbReference type="InterPro" id="IPR036388">
    <property type="entry name" value="WH-like_DNA-bd_sf"/>
</dbReference>
<dbReference type="STRING" id="397945.Aave_3122"/>
<organism evidence="6 7">
    <name type="scientific">Paracidovorax citrulli (strain AAC00-1)</name>
    <name type="common">Acidovorax citrulli</name>
    <dbReference type="NCBI Taxonomy" id="397945"/>
    <lineage>
        <taxon>Bacteria</taxon>
        <taxon>Pseudomonadati</taxon>
        <taxon>Pseudomonadota</taxon>
        <taxon>Betaproteobacteria</taxon>
        <taxon>Burkholderiales</taxon>
        <taxon>Comamonadaceae</taxon>
        <taxon>Paracidovorax</taxon>
    </lineage>
</organism>
<dbReference type="InterPro" id="IPR005119">
    <property type="entry name" value="LysR_subst-bd"/>
</dbReference>
<dbReference type="Gene3D" id="1.10.10.10">
    <property type="entry name" value="Winged helix-like DNA-binding domain superfamily/Winged helix DNA-binding domain"/>
    <property type="match status" value="1"/>
</dbReference>
<dbReference type="HOGENOM" id="CLU_039613_6_0_4"/>
<evidence type="ECO:0000313" key="6">
    <source>
        <dbReference type="EMBL" id="ABM33686.1"/>
    </source>
</evidence>